<feature type="transmembrane region" description="Helical" evidence="7">
    <location>
        <begin position="146"/>
        <end position="164"/>
    </location>
</feature>
<evidence type="ECO:0000256" key="3">
    <source>
        <dbReference type="ARBA" id="ARBA00022989"/>
    </source>
</evidence>
<keyword evidence="2 7" id="KW-0812">Transmembrane</keyword>
<dbReference type="AlphaFoldDB" id="A0A3M7HNB0"/>
<dbReference type="Pfam" id="PF20684">
    <property type="entry name" value="Fung_rhodopsin"/>
    <property type="match status" value="1"/>
</dbReference>
<organism evidence="9 10">
    <name type="scientific">Hortaea werneckii</name>
    <name type="common">Black yeast</name>
    <name type="synonym">Cladosporium werneckii</name>
    <dbReference type="NCBI Taxonomy" id="91943"/>
    <lineage>
        <taxon>Eukaryota</taxon>
        <taxon>Fungi</taxon>
        <taxon>Dikarya</taxon>
        <taxon>Ascomycota</taxon>
        <taxon>Pezizomycotina</taxon>
        <taxon>Dothideomycetes</taxon>
        <taxon>Dothideomycetidae</taxon>
        <taxon>Mycosphaerellales</taxon>
        <taxon>Teratosphaeriaceae</taxon>
        <taxon>Hortaea</taxon>
    </lineage>
</organism>
<dbReference type="Proteomes" id="UP000269539">
    <property type="component" value="Unassembled WGS sequence"/>
</dbReference>
<reference evidence="9 10" key="1">
    <citation type="journal article" date="2018" name="BMC Genomics">
        <title>Genomic evidence for intraspecific hybridization in a clonal and extremely halotolerant yeast.</title>
        <authorList>
            <person name="Gostincar C."/>
            <person name="Stajich J.E."/>
            <person name="Zupancic J."/>
            <person name="Zalar P."/>
            <person name="Gunde-Cimerman N."/>
        </authorList>
    </citation>
    <scope>NUCLEOTIDE SEQUENCE [LARGE SCALE GENOMIC DNA]</scope>
    <source>
        <strain evidence="9 10">EXF-10513</strain>
    </source>
</reference>
<keyword evidence="3 7" id="KW-1133">Transmembrane helix</keyword>
<dbReference type="PANTHER" id="PTHR33048:SF146">
    <property type="entry name" value="INTEGRAL MEMBRANE PROTEIN"/>
    <property type="match status" value="1"/>
</dbReference>
<evidence type="ECO:0000256" key="6">
    <source>
        <dbReference type="SAM" id="MobiDB-lite"/>
    </source>
</evidence>
<feature type="region of interest" description="Disordered" evidence="6">
    <location>
        <begin position="212"/>
        <end position="296"/>
    </location>
</feature>
<comment type="caution">
    <text evidence="9">The sequence shown here is derived from an EMBL/GenBank/DDBJ whole genome shotgun (WGS) entry which is preliminary data.</text>
</comment>
<evidence type="ECO:0000256" key="4">
    <source>
        <dbReference type="ARBA" id="ARBA00023136"/>
    </source>
</evidence>
<feature type="transmembrane region" description="Helical" evidence="7">
    <location>
        <begin position="184"/>
        <end position="204"/>
    </location>
</feature>
<evidence type="ECO:0000256" key="5">
    <source>
        <dbReference type="ARBA" id="ARBA00038359"/>
    </source>
</evidence>
<dbReference type="GO" id="GO:0016020">
    <property type="term" value="C:membrane"/>
    <property type="evidence" value="ECO:0007669"/>
    <property type="project" value="UniProtKB-SubCell"/>
</dbReference>
<sequence length="296" mass="32781">MAAGLGQHAANLDRRQQQNALFWVAPLTEPFAVLSPMFGRWSFSEYLLFILRGTGSKKRWCIWGVIAVQLIANGITVIQIRAQCGKHVEALWDSDVAAHVSCQSPDAQVVIGFVQSSFNSLCDAALTGLPALILWNLQMPRAEKSLLGLTLTGSILAFAASIVKCVYVRNLSPSNDFTWHVASFQLWVTIENNIVIMAATMPYFKALIQSKRRGPMPSSSRPQGVSRTTYLRGRSGSEEHILEELPPEGTMKRTTNIRVNYHAPDDNADPRGQAQAEKLTASNVWNEQRCDSRRPG</sequence>
<accession>A0A3M7HNB0</accession>
<protein>
    <recommendedName>
        <fullName evidence="8">Rhodopsin domain-containing protein</fullName>
    </recommendedName>
</protein>
<evidence type="ECO:0000256" key="7">
    <source>
        <dbReference type="SAM" id="Phobius"/>
    </source>
</evidence>
<evidence type="ECO:0000313" key="9">
    <source>
        <dbReference type="EMBL" id="RMZ14637.1"/>
    </source>
</evidence>
<dbReference type="PANTHER" id="PTHR33048">
    <property type="entry name" value="PTH11-LIKE INTEGRAL MEMBRANE PROTEIN (AFU_ORTHOLOGUE AFUA_5G11245)"/>
    <property type="match status" value="1"/>
</dbReference>
<evidence type="ECO:0000313" key="10">
    <source>
        <dbReference type="Proteomes" id="UP000269539"/>
    </source>
</evidence>
<evidence type="ECO:0000256" key="2">
    <source>
        <dbReference type="ARBA" id="ARBA00022692"/>
    </source>
</evidence>
<dbReference type="EMBL" id="QWIO01000005">
    <property type="protein sequence ID" value="RMZ14637.1"/>
    <property type="molecule type" value="Genomic_DNA"/>
</dbReference>
<feature type="compositionally biased region" description="Polar residues" evidence="6">
    <location>
        <begin position="217"/>
        <end position="229"/>
    </location>
</feature>
<evidence type="ECO:0000259" key="8">
    <source>
        <dbReference type="Pfam" id="PF20684"/>
    </source>
</evidence>
<keyword evidence="4 7" id="KW-0472">Membrane</keyword>
<feature type="transmembrane region" description="Helical" evidence="7">
    <location>
        <begin position="20"/>
        <end position="39"/>
    </location>
</feature>
<dbReference type="InterPro" id="IPR052337">
    <property type="entry name" value="SAT4-like"/>
</dbReference>
<comment type="similarity">
    <text evidence="5">Belongs to the SAT4 family.</text>
</comment>
<name>A0A3M7HNB0_HORWE</name>
<feature type="domain" description="Rhodopsin" evidence="8">
    <location>
        <begin position="2"/>
        <end position="209"/>
    </location>
</feature>
<proteinExistence type="inferred from homology"/>
<comment type="subcellular location">
    <subcellularLocation>
        <location evidence="1">Membrane</location>
        <topology evidence="1">Multi-pass membrane protein</topology>
    </subcellularLocation>
</comment>
<feature type="transmembrane region" description="Helical" evidence="7">
    <location>
        <begin position="60"/>
        <end position="82"/>
    </location>
</feature>
<dbReference type="InterPro" id="IPR049326">
    <property type="entry name" value="Rhodopsin_dom_fungi"/>
</dbReference>
<evidence type="ECO:0000256" key="1">
    <source>
        <dbReference type="ARBA" id="ARBA00004141"/>
    </source>
</evidence>
<gene>
    <name evidence="9" type="ORF">D0864_00116</name>
</gene>